<dbReference type="RefSeq" id="WP_284231268.1">
    <property type="nucleotide sequence ID" value="NZ_BSUL01000001.1"/>
</dbReference>
<dbReference type="NCBIfam" id="TIGR00696">
    <property type="entry name" value="wecG_tagA_cpsF"/>
    <property type="match status" value="1"/>
</dbReference>
<evidence type="ECO:0000256" key="1">
    <source>
        <dbReference type="ARBA" id="ARBA00022676"/>
    </source>
</evidence>
<dbReference type="PANTHER" id="PTHR34136:SF1">
    <property type="entry name" value="UDP-N-ACETYL-D-MANNOSAMINURONIC ACID TRANSFERASE"/>
    <property type="match status" value="1"/>
</dbReference>
<accession>A0AA37XB86</accession>
<evidence type="ECO:0000313" key="4">
    <source>
        <dbReference type="Proteomes" id="UP001157160"/>
    </source>
</evidence>
<sequence>MISDQRQRTGLSGQVLACFKIGHLHVDALDAATAARELDALMDDKSQPHIVVTPNIVQIEQARRYPILAEVNQLASLRTPDGWPVAAAARSFAPGLVRSSRVTGADLVAGLVESGRRIALVGGVADSAAIVAAKYSKGNSNESTFLSEPAPAAELQSPGARSKILSRICEFEPEAVILGIGVPKQEQVAIELHRMLSTGVIICAGASIEFLAGTQKRAPKMLQRLGLEWLHRIVMRPGTMVSRYLKAGPYFVAQMALSTLRHTRARFTRSAQ</sequence>
<dbReference type="Pfam" id="PF03808">
    <property type="entry name" value="Glyco_tran_WecG"/>
    <property type="match status" value="1"/>
</dbReference>
<dbReference type="InterPro" id="IPR004629">
    <property type="entry name" value="WecG_TagA_CpsF"/>
</dbReference>
<evidence type="ECO:0000313" key="3">
    <source>
        <dbReference type="EMBL" id="GMA28065.1"/>
    </source>
</evidence>
<reference evidence="3 4" key="1">
    <citation type="journal article" date="2014" name="Int. J. Syst. Evol. Microbiol.">
        <title>Complete genome sequence of Corynebacterium casei LMG S-19264T (=DSM 44701T), isolated from a smear-ripened cheese.</title>
        <authorList>
            <consortium name="US DOE Joint Genome Institute (JGI-PGF)"/>
            <person name="Walter F."/>
            <person name="Albersmeier A."/>
            <person name="Kalinowski J."/>
            <person name="Ruckert C."/>
        </authorList>
    </citation>
    <scope>NUCLEOTIDE SEQUENCE [LARGE SCALE GENOMIC DNA]</scope>
    <source>
        <strain evidence="3 4">NBRC 112289</strain>
    </source>
</reference>
<dbReference type="GO" id="GO:0016758">
    <property type="term" value="F:hexosyltransferase activity"/>
    <property type="evidence" value="ECO:0007669"/>
    <property type="project" value="TreeGrafter"/>
</dbReference>
<dbReference type="Proteomes" id="UP001157160">
    <property type="component" value="Unassembled WGS sequence"/>
</dbReference>
<gene>
    <name evidence="3" type="ORF">GCM10025874_13180</name>
</gene>
<protein>
    <submittedName>
        <fullName evidence="3">WecB/TagA/CpsF family glycosyl transferase</fullName>
    </submittedName>
</protein>
<keyword evidence="2 3" id="KW-0808">Transferase</keyword>
<evidence type="ECO:0000256" key="2">
    <source>
        <dbReference type="ARBA" id="ARBA00022679"/>
    </source>
</evidence>
<organism evidence="3 4">
    <name type="scientific">Arenivirga flava</name>
    <dbReference type="NCBI Taxonomy" id="1930060"/>
    <lineage>
        <taxon>Bacteria</taxon>
        <taxon>Bacillati</taxon>
        <taxon>Actinomycetota</taxon>
        <taxon>Actinomycetes</taxon>
        <taxon>Micrococcales</taxon>
        <taxon>Microbacteriaceae</taxon>
        <taxon>Arenivirga</taxon>
    </lineage>
</organism>
<proteinExistence type="predicted"/>
<comment type="caution">
    <text evidence="3">The sequence shown here is derived from an EMBL/GenBank/DDBJ whole genome shotgun (WGS) entry which is preliminary data.</text>
</comment>
<keyword evidence="1" id="KW-0328">Glycosyltransferase</keyword>
<keyword evidence="4" id="KW-1185">Reference proteome</keyword>
<dbReference type="EMBL" id="BSUL01000001">
    <property type="protein sequence ID" value="GMA28065.1"/>
    <property type="molecule type" value="Genomic_DNA"/>
</dbReference>
<name>A0AA37XB86_9MICO</name>
<dbReference type="AlphaFoldDB" id="A0AA37XB86"/>
<dbReference type="PANTHER" id="PTHR34136">
    <property type="match status" value="1"/>
</dbReference>
<dbReference type="CDD" id="cd06533">
    <property type="entry name" value="Glyco_transf_WecG_TagA"/>
    <property type="match status" value="1"/>
</dbReference>